<name>X1QJX1_9ZZZZ</name>
<dbReference type="AlphaFoldDB" id="X1QJX1"/>
<accession>X1QJX1</accession>
<comment type="caution">
    <text evidence="1">The sequence shown here is derived from an EMBL/GenBank/DDBJ whole genome shotgun (WGS) entry which is preliminary data.</text>
</comment>
<proteinExistence type="predicted"/>
<sequence>YRVATGKNVIVKHAPIQYPTWMKALSPGIFALQAILPGNPVIDDDTYERAVMTSYAISQVMRPWLLEWNPLDQVDGLQNAIIPAKPVIQPSTLMLLEEEGIDPRSVTGYPQINKPEATFEELWDGSAEQTTNAFHAYAGRNKNNYKGWMTAQFVSDIGQNMLALAEGDDAVVLDYDPVEMKFVIMQVLSLPAGQKR</sequence>
<evidence type="ECO:0000313" key="1">
    <source>
        <dbReference type="EMBL" id="GAI68528.1"/>
    </source>
</evidence>
<reference evidence="1" key="1">
    <citation type="journal article" date="2014" name="Front. Microbiol.">
        <title>High frequency of phylogenetically diverse reductive dehalogenase-homologous genes in deep subseafloor sedimentary metagenomes.</title>
        <authorList>
            <person name="Kawai M."/>
            <person name="Futagami T."/>
            <person name="Toyoda A."/>
            <person name="Takaki Y."/>
            <person name="Nishi S."/>
            <person name="Hori S."/>
            <person name="Arai W."/>
            <person name="Tsubouchi T."/>
            <person name="Morono Y."/>
            <person name="Uchiyama I."/>
            <person name="Ito T."/>
            <person name="Fujiyama A."/>
            <person name="Inagaki F."/>
            <person name="Takami H."/>
        </authorList>
    </citation>
    <scope>NUCLEOTIDE SEQUENCE</scope>
    <source>
        <strain evidence="1">Expedition CK06-06</strain>
    </source>
</reference>
<dbReference type="EMBL" id="BARW01002177">
    <property type="protein sequence ID" value="GAI68528.1"/>
    <property type="molecule type" value="Genomic_DNA"/>
</dbReference>
<protein>
    <submittedName>
        <fullName evidence="1">Uncharacterized protein</fullName>
    </submittedName>
</protein>
<organism evidence="1">
    <name type="scientific">marine sediment metagenome</name>
    <dbReference type="NCBI Taxonomy" id="412755"/>
    <lineage>
        <taxon>unclassified sequences</taxon>
        <taxon>metagenomes</taxon>
        <taxon>ecological metagenomes</taxon>
    </lineage>
</organism>
<gene>
    <name evidence="1" type="ORF">S12H4_06266</name>
</gene>
<feature type="non-terminal residue" evidence="1">
    <location>
        <position position="1"/>
    </location>
</feature>